<dbReference type="Proteomes" id="UP000467841">
    <property type="component" value="Unassembled WGS sequence"/>
</dbReference>
<sequence length="131" mass="14656">MNQPCLIFSEAQILIRILLQNPRSFHQIEDPINFPIPWLLFLAQIHLHGSIPNHKPYNLTTSNPLCGKHLHFGLSRSLTDTQLCDGRGAPAAPPLAIGYAASDSFTTKRLQLGLVKEAEPRKGRRNEGKRL</sequence>
<gene>
    <name evidence="1" type="ORF">MERR_LOCUS30240</name>
</gene>
<accession>A0A6D2JHL7</accession>
<organism evidence="1 2">
    <name type="scientific">Microthlaspi erraticum</name>
    <dbReference type="NCBI Taxonomy" id="1685480"/>
    <lineage>
        <taxon>Eukaryota</taxon>
        <taxon>Viridiplantae</taxon>
        <taxon>Streptophyta</taxon>
        <taxon>Embryophyta</taxon>
        <taxon>Tracheophyta</taxon>
        <taxon>Spermatophyta</taxon>
        <taxon>Magnoliopsida</taxon>
        <taxon>eudicotyledons</taxon>
        <taxon>Gunneridae</taxon>
        <taxon>Pentapetalae</taxon>
        <taxon>rosids</taxon>
        <taxon>malvids</taxon>
        <taxon>Brassicales</taxon>
        <taxon>Brassicaceae</taxon>
        <taxon>Coluteocarpeae</taxon>
        <taxon>Microthlaspi</taxon>
    </lineage>
</organism>
<dbReference type="AlphaFoldDB" id="A0A6D2JHL7"/>
<evidence type="ECO:0000313" key="1">
    <source>
        <dbReference type="EMBL" id="CAA7043005.1"/>
    </source>
</evidence>
<proteinExistence type="predicted"/>
<name>A0A6D2JHL7_9BRAS</name>
<evidence type="ECO:0000313" key="2">
    <source>
        <dbReference type="Proteomes" id="UP000467841"/>
    </source>
</evidence>
<protein>
    <submittedName>
        <fullName evidence="1">Uncharacterized protein</fullName>
    </submittedName>
</protein>
<dbReference type="EMBL" id="CACVBM020001274">
    <property type="protein sequence ID" value="CAA7043005.1"/>
    <property type="molecule type" value="Genomic_DNA"/>
</dbReference>
<keyword evidence="2" id="KW-1185">Reference proteome</keyword>
<comment type="caution">
    <text evidence="1">The sequence shown here is derived from an EMBL/GenBank/DDBJ whole genome shotgun (WGS) entry which is preliminary data.</text>
</comment>
<reference evidence="1" key="1">
    <citation type="submission" date="2020-01" db="EMBL/GenBank/DDBJ databases">
        <authorList>
            <person name="Mishra B."/>
        </authorList>
    </citation>
    <scope>NUCLEOTIDE SEQUENCE [LARGE SCALE GENOMIC DNA]</scope>
</reference>